<proteinExistence type="inferred from homology"/>
<dbReference type="InterPro" id="IPR003488">
    <property type="entry name" value="DprA"/>
</dbReference>
<dbReference type="KEGG" id="alka:J0B03_01630"/>
<dbReference type="InterPro" id="IPR057666">
    <property type="entry name" value="DrpA_SLOG"/>
</dbReference>
<dbReference type="EMBL" id="CP071444">
    <property type="protein sequence ID" value="QSX08812.1"/>
    <property type="molecule type" value="Genomic_DNA"/>
</dbReference>
<sequence length="295" mass="33358">MDAVEKIIALGAIPGIGSRTIHHAYEFFGGLEQPSMEDLLRFVQMLQKSTVKKHVLEQALRKKDRILETCHRSNIRPVSFDQPNYPPKFGRLDVRPSILYVKGNEKLLANKESIGIIGTRKPSQEGRERAFRFAKRAGERGHTIISGLAAGCDTYAHMGSLDTTGRTMAIMPGGINRVYPAINEELAIRILDNQGLLVSEYEPDEKPEQYKFIARDRLQAIFSNRMLVVETDIVGGTMHTVNFAKDLDKPIAVVGYPNMDPNSRRGNRVLMIHPDYRIRCIENDGDLDRYLHEKT</sequence>
<dbReference type="GO" id="GO:0009294">
    <property type="term" value="P:DNA-mediated transformation"/>
    <property type="evidence" value="ECO:0007669"/>
    <property type="project" value="InterPro"/>
</dbReference>
<reference evidence="3" key="1">
    <citation type="submission" date="2021-03" db="EMBL/GenBank/DDBJ databases">
        <title>Alkalibacter marinus sp. nov., isolated from tidal flat sediment.</title>
        <authorList>
            <person name="Namirimu T."/>
            <person name="Yang J.-A."/>
            <person name="Yang S.-H."/>
            <person name="Kim Y.-J."/>
            <person name="Kwon K.K."/>
        </authorList>
    </citation>
    <scope>NUCLEOTIDE SEQUENCE</scope>
    <source>
        <strain evidence="3">ES005</strain>
    </source>
</reference>
<dbReference type="Pfam" id="PF02481">
    <property type="entry name" value="DNA_processg_A"/>
    <property type="match status" value="1"/>
</dbReference>
<gene>
    <name evidence="3" type="ORF">J0B03_01630</name>
</gene>
<organism evidence="3 4">
    <name type="scientific">Alkalibacter rhizosphaerae</name>
    <dbReference type="NCBI Taxonomy" id="2815577"/>
    <lineage>
        <taxon>Bacteria</taxon>
        <taxon>Bacillati</taxon>
        <taxon>Bacillota</taxon>
        <taxon>Clostridia</taxon>
        <taxon>Eubacteriales</taxon>
        <taxon>Eubacteriaceae</taxon>
        <taxon>Alkalibacter</taxon>
    </lineage>
</organism>
<feature type="domain" description="Smf/DprA SLOG" evidence="2">
    <location>
        <begin position="79"/>
        <end position="268"/>
    </location>
</feature>
<name>A0A975AHU4_9FIRM</name>
<dbReference type="AlphaFoldDB" id="A0A975AHU4"/>
<dbReference type="RefSeq" id="WP_207300153.1">
    <property type="nucleotide sequence ID" value="NZ_CP071444.1"/>
</dbReference>
<evidence type="ECO:0000256" key="1">
    <source>
        <dbReference type="ARBA" id="ARBA00006525"/>
    </source>
</evidence>
<dbReference type="Proteomes" id="UP000663499">
    <property type="component" value="Chromosome"/>
</dbReference>
<dbReference type="SUPFAM" id="SSF102405">
    <property type="entry name" value="MCP/YpsA-like"/>
    <property type="match status" value="1"/>
</dbReference>
<accession>A0A975AHU4</accession>
<keyword evidence="4" id="KW-1185">Reference proteome</keyword>
<evidence type="ECO:0000313" key="4">
    <source>
        <dbReference type="Proteomes" id="UP000663499"/>
    </source>
</evidence>
<dbReference type="Gene3D" id="3.40.50.450">
    <property type="match status" value="1"/>
</dbReference>
<dbReference type="PANTHER" id="PTHR43022">
    <property type="entry name" value="PROTEIN SMF"/>
    <property type="match status" value="1"/>
</dbReference>
<comment type="similarity">
    <text evidence="1">Belongs to the DprA/Smf family.</text>
</comment>
<evidence type="ECO:0000313" key="3">
    <source>
        <dbReference type="EMBL" id="QSX08812.1"/>
    </source>
</evidence>
<protein>
    <submittedName>
        <fullName evidence="3">DNA-protecting protein DprA</fullName>
    </submittedName>
</protein>
<evidence type="ECO:0000259" key="2">
    <source>
        <dbReference type="Pfam" id="PF02481"/>
    </source>
</evidence>
<dbReference type="PANTHER" id="PTHR43022:SF1">
    <property type="entry name" value="PROTEIN SMF"/>
    <property type="match status" value="1"/>
</dbReference>